<evidence type="ECO:0000256" key="1">
    <source>
        <dbReference type="SAM" id="SignalP"/>
    </source>
</evidence>
<protein>
    <submittedName>
        <fullName evidence="4">Uncharacterized protein LOC104784822</fullName>
    </submittedName>
</protein>
<dbReference type="PROSITE" id="PS52045">
    <property type="entry name" value="NEPROSIN_PEP_CD"/>
    <property type="match status" value="1"/>
</dbReference>
<sequence length="381" mass="42247">MAATSLVFFVRTLLIGFFTIVADAAPKNGKIFGEEYGLEEIEKQLKAINKPAIKSFTTGRGDIFDCVDIKKQLAFDHPLLKNHTIQKVPNLVSKRKNAPIRFECPHGTVIVKRITKQDLLSAHKLKSTGFESLSLQTNGIRPNGHHSAGLGYRGQVSEASGQINAWNLSVSPGQFSQARVLVSRQYNSIQAGWQVNPARNTSTRFYTYWTADGFKKRGCFDMHCPGFVQTSRTNPLGTYVDAFSLRDHRQYYIDVKISRDPRSQNWLLFYEKEAIGYWPKELFTAQGLAQVASYASWGGEVYSPIGEKSPPMGSGSFAQEGYGRAAFVNAINVRDGLWRLTKPVGAKVYADQPKCYNAKIFASGDGEPWTTSVFFGGPGGC</sequence>
<dbReference type="InterPro" id="IPR053168">
    <property type="entry name" value="Glutamic_endopeptidase"/>
</dbReference>
<dbReference type="RefSeq" id="XP_010508212.1">
    <property type="nucleotide sequence ID" value="XM_010509910.1"/>
</dbReference>
<dbReference type="InterPro" id="IPR025521">
    <property type="entry name" value="Neprosin_propep"/>
</dbReference>
<feature type="chain" id="PRO_5046685996" evidence="1">
    <location>
        <begin position="25"/>
        <end position="381"/>
    </location>
</feature>
<feature type="domain" description="Neprosin PEP catalytic" evidence="2">
    <location>
        <begin position="134"/>
        <end position="381"/>
    </location>
</feature>
<reference evidence="4" key="2">
    <citation type="submission" date="2025-08" db="UniProtKB">
        <authorList>
            <consortium name="RefSeq"/>
        </authorList>
    </citation>
    <scope>IDENTIFICATION</scope>
    <source>
        <tissue evidence="4">Leaf</tissue>
    </source>
</reference>
<gene>
    <name evidence="4" type="primary">LOC104784822</name>
</gene>
<accession>A0ABM0YZ89</accession>
<evidence type="ECO:0000313" key="3">
    <source>
        <dbReference type="Proteomes" id="UP000694864"/>
    </source>
</evidence>
<dbReference type="Pfam" id="PF03080">
    <property type="entry name" value="Neprosin"/>
    <property type="match status" value="1"/>
</dbReference>
<dbReference type="Gene3D" id="3.90.1320.10">
    <property type="entry name" value="Outer-capsid protein sigma 3, large lobe"/>
    <property type="match status" value="1"/>
</dbReference>
<dbReference type="PANTHER" id="PTHR31589">
    <property type="entry name" value="PROTEIN, PUTATIVE (DUF239)-RELATED-RELATED"/>
    <property type="match status" value="1"/>
</dbReference>
<dbReference type="Proteomes" id="UP000694864">
    <property type="component" value="Chromosome 5"/>
</dbReference>
<dbReference type="InterPro" id="IPR004314">
    <property type="entry name" value="Neprosin"/>
</dbReference>
<evidence type="ECO:0000313" key="4">
    <source>
        <dbReference type="RefSeq" id="XP_010508212.1"/>
    </source>
</evidence>
<dbReference type="PANTHER" id="PTHR31589:SF235">
    <property type="entry name" value="PROTEIN, PUTATIVE (DUF239)-RELATED"/>
    <property type="match status" value="1"/>
</dbReference>
<keyword evidence="1" id="KW-0732">Signal</keyword>
<dbReference type="Pfam" id="PF14365">
    <property type="entry name" value="Neprosin_AP"/>
    <property type="match status" value="1"/>
</dbReference>
<feature type="signal peptide" evidence="1">
    <location>
        <begin position="1"/>
        <end position="24"/>
    </location>
</feature>
<dbReference type="GeneID" id="104784822"/>
<reference evidence="3" key="1">
    <citation type="journal article" date="2014" name="Nat. Commun.">
        <title>The emerging biofuel crop Camelina sativa retains a highly undifferentiated hexaploid genome structure.</title>
        <authorList>
            <person name="Kagale S."/>
            <person name="Koh C."/>
            <person name="Nixon J."/>
            <person name="Bollina V."/>
            <person name="Clarke W.E."/>
            <person name="Tuteja R."/>
            <person name="Spillane C."/>
            <person name="Robinson S.J."/>
            <person name="Links M.G."/>
            <person name="Clarke C."/>
            <person name="Higgins E.E."/>
            <person name="Huebert T."/>
            <person name="Sharpe A.G."/>
            <person name="Parkin I.A."/>
        </authorList>
    </citation>
    <scope>NUCLEOTIDE SEQUENCE [LARGE SCALE GENOMIC DNA]</scope>
    <source>
        <strain evidence="3">cv. DH55</strain>
    </source>
</reference>
<proteinExistence type="predicted"/>
<name>A0ABM0YZ89_CAMSA</name>
<evidence type="ECO:0000259" key="2">
    <source>
        <dbReference type="PROSITE" id="PS52045"/>
    </source>
</evidence>
<keyword evidence="3" id="KW-1185">Reference proteome</keyword>
<organism evidence="3 4">
    <name type="scientific">Camelina sativa</name>
    <name type="common">False flax</name>
    <name type="synonym">Myagrum sativum</name>
    <dbReference type="NCBI Taxonomy" id="90675"/>
    <lineage>
        <taxon>Eukaryota</taxon>
        <taxon>Viridiplantae</taxon>
        <taxon>Streptophyta</taxon>
        <taxon>Embryophyta</taxon>
        <taxon>Tracheophyta</taxon>
        <taxon>Spermatophyta</taxon>
        <taxon>Magnoliopsida</taxon>
        <taxon>eudicotyledons</taxon>
        <taxon>Gunneridae</taxon>
        <taxon>Pentapetalae</taxon>
        <taxon>rosids</taxon>
        <taxon>malvids</taxon>
        <taxon>Brassicales</taxon>
        <taxon>Brassicaceae</taxon>
        <taxon>Camelineae</taxon>
        <taxon>Camelina</taxon>
    </lineage>
</organism>